<protein>
    <recommendedName>
        <fullName evidence="2">DUF7344 domain-containing protein</fullName>
    </recommendedName>
</protein>
<feature type="transmembrane region" description="Helical" evidence="1">
    <location>
        <begin position="135"/>
        <end position="154"/>
    </location>
</feature>
<dbReference type="Proteomes" id="UP001596201">
    <property type="component" value="Unassembled WGS sequence"/>
</dbReference>
<name>A0ABD5R5Y2_9EURY</name>
<evidence type="ECO:0000313" key="4">
    <source>
        <dbReference type="Proteomes" id="UP001596201"/>
    </source>
</evidence>
<dbReference type="EMBL" id="JBHSKX010000001">
    <property type="protein sequence ID" value="MFC5365312.1"/>
    <property type="molecule type" value="Genomic_DNA"/>
</dbReference>
<gene>
    <name evidence="3" type="ORF">ACFPJ5_00055</name>
</gene>
<keyword evidence="4" id="KW-1185">Reference proteome</keyword>
<reference evidence="3 4" key="1">
    <citation type="journal article" date="2019" name="Int. J. Syst. Evol. Microbiol.">
        <title>The Global Catalogue of Microorganisms (GCM) 10K type strain sequencing project: providing services to taxonomists for standard genome sequencing and annotation.</title>
        <authorList>
            <consortium name="The Broad Institute Genomics Platform"/>
            <consortium name="The Broad Institute Genome Sequencing Center for Infectious Disease"/>
            <person name="Wu L."/>
            <person name="Ma J."/>
        </authorList>
    </citation>
    <scope>NUCLEOTIDE SEQUENCE [LARGE SCALE GENOMIC DNA]</scope>
    <source>
        <strain evidence="3 4">CGMCC 1.12237</strain>
    </source>
</reference>
<evidence type="ECO:0000256" key="1">
    <source>
        <dbReference type="SAM" id="Phobius"/>
    </source>
</evidence>
<keyword evidence="1" id="KW-0812">Transmembrane</keyword>
<dbReference type="AlphaFoldDB" id="A0ABD5R5Y2"/>
<keyword evidence="1" id="KW-1133">Transmembrane helix</keyword>
<accession>A0ABD5R5Y2</accession>
<keyword evidence="1" id="KW-0472">Membrane</keyword>
<sequence length="168" mass="19268">MFDILQNRRRRYALHYLKQQETPVRIRALVEQVASWEYDTPVRELARKERHRVYVSMTQTHLPKMVDADIVSTDEDAGTVRLTEQAANLDVYLEVVPENDIDWPQFYAGVALLNVGLLSVATLNVPVISQAPDDLWMLAVTLVFLFAALVHNWFQRRNQLGTGGPPPR</sequence>
<organism evidence="3 4">
    <name type="scientific">Salinirubrum litoreum</name>
    <dbReference type="NCBI Taxonomy" id="1126234"/>
    <lineage>
        <taxon>Archaea</taxon>
        <taxon>Methanobacteriati</taxon>
        <taxon>Methanobacteriota</taxon>
        <taxon>Stenosarchaea group</taxon>
        <taxon>Halobacteria</taxon>
        <taxon>Halobacteriales</taxon>
        <taxon>Haloferacaceae</taxon>
        <taxon>Salinirubrum</taxon>
    </lineage>
</organism>
<comment type="caution">
    <text evidence="3">The sequence shown here is derived from an EMBL/GenBank/DDBJ whole genome shotgun (WGS) entry which is preliminary data.</text>
</comment>
<feature type="domain" description="DUF7344" evidence="2">
    <location>
        <begin position="2"/>
        <end position="81"/>
    </location>
</feature>
<dbReference type="RefSeq" id="WP_227229392.1">
    <property type="nucleotide sequence ID" value="NZ_JAJCVJ010000001.1"/>
</dbReference>
<dbReference type="Pfam" id="PF24035">
    <property type="entry name" value="DUF7344"/>
    <property type="match status" value="1"/>
</dbReference>
<evidence type="ECO:0000313" key="3">
    <source>
        <dbReference type="EMBL" id="MFC5365312.1"/>
    </source>
</evidence>
<proteinExistence type="predicted"/>
<feature type="transmembrane region" description="Helical" evidence="1">
    <location>
        <begin position="106"/>
        <end position="129"/>
    </location>
</feature>
<dbReference type="InterPro" id="IPR055768">
    <property type="entry name" value="DUF7344"/>
</dbReference>
<evidence type="ECO:0000259" key="2">
    <source>
        <dbReference type="Pfam" id="PF24035"/>
    </source>
</evidence>